<dbReference type="FunFam" id="2.60.120.290:FF:000013">
    <property type="entry name" value="Membrane frizzled-related protein"/>
    <property type="match status" value="1"/>
</dbReference>
<keyword evidence="7 12" id="KW-0862">Zinc</keyword>
<dbReference type="SMART" id="SM00235">
    <property type="entry name" value="ZnMc"/>
    <property type="match status" value="1"/>
</dbReference>
<evidence type="ECO:0000259" key="14">
    <source>
        <dbReference type="PROSITE" id="PS01180"/>
    </source>
</evidence>
<dbReference type="InterPro" id="IPR035914">
    <property type="entry name" value="Sperma_CUB_dom_sf"/>
</dbReference>
<dbReference type="InterPro" id="IPR006026">
    <property type="entry name" value="Peptidase_Metallo"/>
</dbReference>
<keyword evidence="2" id="KW-0964">Secreted</keyword>
<comment type="caution">
    <text evidence="11">Lacks conserved residue(s) required for the propagation of feature annotation.</text>
</comment>
<feature type="domain" description="EGF-like" evidence="15">
    <location>
        <begin position="240"/>
        <end position="278"/>
    </location>
</feature>
<keyword evidence="10" id="KW-0325">Glycoprotein</keyword>
<evidence type="ECO:0000259" key="15">
    <source>
        <dbReference type="PROSITE" id="PS50026"/>
    </source>
</evidence>
<feature type="disulfide bond" evidence="11">
    <location>
        <begin position="244"/>
        <end position="254"/>
    </location>
</feature>
<gene>
    <name evidence="17" type="ORF">CHS0354_007659</name>
</gene>
<dbReference type="SUPFAM" id="SSF49854">
    <property type="entry name" value="Spermadhesin, CUB domain"/>
    <property type="match status" value="1"/>
</dbReference>
<sequence>MEGLNDVEGTYEADMKLTPLQAVEIMEGSKTLDGTGRSKRKVVSNTIYKWPKGIVMFEFSNINELPENIKRTVLSAMEYWASVTCLQFRKRTAELEKEVGHSDYIVFSKGPGCSSQIGRVGGPQEITISEICNKKVTVAHEIGHSIGFYHEQSRPDRDYYVEIRRTNIQPGYEGDFKKYEAGIDIGLQEPYDIGSAMHYGPTWFSKDDKSYTIEPKDKGFLGVMGQREELTFMDMKTANDFYECNASCPNNLECKNGGYVGPNCVCVCPSGLTGITCDDVKRGTPVCGGILSGASGTFMTPNFPGNYPDNADCFWLVQATQASEITVTFDNFEMEEDETCYYDWLEIRRHSMLLAGPKYCGEGPSGPIVFIGQSLMFHFHTDDGYGFKGFRASYTIRPK</sequence>
<keyword evidence="4 12" id="KW-0479">Metal-binding</keyword>
<dbReference type="PROSITE" id="PS50026">
    <property type="entry name" value="EGF_3"/>
    <property type="match status" value="1"/>
</dbReference>
<evidence type="ECO:0000256" key="3">
    <source>
        <dbReference type="ARBA" id="ARBA00022670"/>
    </source>
</evidence>
<dbReference type="GO" id="GO:0008270">
    <property type="term" value="F:zinc ion binding"/>
    <property type="evidence" value="ECO:0007669"/>
    <property type="project" value="UniProtKB-UniRule"/>
</dbReference>
<evidence type="ECO:0000256" key="7">
    <source>
        <dbReference type="ARBA" id="ARBA00022833"/>
    </source>
</evidence>
<dbReference type="InterPro" id="IPR000742">
    <property type="entry name" value="EGF"/>
</dbReference>
<feature type="active site" evidence="12">
    <location>
        <position position="141"/>
    </location>
</feature>
<comment type="subcellular location">
    <subcellularLocation>
        <location evidence="1">Secreted</location>
    </subcellularLocation>
</comment>
<feature type="domain" description="Peptidase M12A" evidence="16">
    <location>
        <begin position="40"/>
        <end position="245"/>
    </location>
</feature>
<keyword evidence="3 12" id="KW-0645">Protease</keyword>
<evidence type="ECO:0000313" key="18">
    <source>
        <dbReference type="Proteomes" id="UP001195483"/>
    </source>
</evidence>
<evidence type="ECO:0000256" key="10">
    <source>
        <dbReference type="ARBA" id="ARBA00023180"/>
    </source>
</evidence>
<evidence type="ECO:0000256" key="2">
    <source>
        <dbReference type="ARBA" id="ARBA00022525"/>
    </source>
</evidence>
<evidence type="ECO:0000256" key="13">
    <source>
        <dbReference type="RuleBase" id="RU361183"/>
    </source>
</evidence>
<keyword evidence="11" id="KW-0245">EGF-like domain</keyword>
<dbReference type="SUPFAM" id="SSF55486">
    <property type="entry name" value="Metalloproteases ('zincins'), catalytic domain"/>
    <property type="match status" value="1"/>
</dbReference>
<dbReference type="GO" id="GO:0006508">
    <property type="term" value="P:proteolysis"/>
    <property type="evidence" value="ECO:0007669"/>
    <property type="project" value="UniProtKB-KW"/>
</dbReference>
<evidence type="ECO:0000256" key="9">
    <source>
        <dbReference type="ARBA" id="ARBA00023157"/>
    </source>
</evidence>
<feature type="binding site" evidence="12">
    <location>
        <position position="144"/>
    </location>
    <ligand>
        <name>Zn(2+)</name>
        <dbReference type="ChEBI" id="CHEBI:29105"/>
        <note>catalytic</note>
    </ligand>
</feature>
<evidence type="ECO:0000313" key="17">
    <source>
        <dbReference type="EMBL" id="KAK3591807.1"/>
    </source>
</evidence>
<reference evidence="17" key="3">
    <citation type="submission" date="2023-05" db="EMBL/GenBank/DDBJ databases">
        <authorList>
            <person name="Smith C.H."/>
        </authorList>
    </citation>
    <scope>NUCLEOTIDE SEQUENCE</scope>
    <source>
        <strain evidence="17">CHS0354</strain>
        <tissue evidence="17">Mantle</tissue>
    </source>
</reference>
<keyword evidence="9 11" id="KW-1015">Disulfide bond</keyword>
<dbReference type="CDD" id="cd00041">
    <property type="entry name" value="CUB"/>
    <property type="match status" value="1"/>
</dbReference>
<dbReference type="PROSITE" id="PS51864">
    <property type="entry name" value="ASTACIN"/>
    <property type="match status" value="1"/>
</dbReference>
<evidence type="ECO:0000256" key="1">
    <source>
        <dbReference type="ARBA" id="ARBA00004613"/>
    </source>
</evidence>
<dbReference type="GO" id="GO:0018996">
    <property type="term" value="P:molting cycle, collagen and cuticulin-based cuticle"/>
    <property type="evidence" value="ECO:0007669"/>
    <property type="project" value="InterPro"/>
</dbReference>
<dbReference type="CDD" id="cd04280">
    <property type="entry name" value="ZnMc_astacin_like"/>
    <property type="match status" value="1"/>
</dbReference>
<dbReference type="GO" id="GO:0004222">
    <property type="term" value="F:metalloendopeptidase activity"/>
    <property type="evidence" value="ECO:0007669"/>
    <property type="project" value="UniProtKB-UniRule"/>
</dbReference>
<dbReference type="Pfam" id="PF00431">
    <property type="entry name" value="CUB"/>
    <property type="match status" value="1"/>
</dbReference>
<dbReference type="InterPro" id="IPR034035">
    <property type="entry name" value="Astacin-like_dom"/>
</dbReference>
<organism evidence="17 18">
    <name type="scientific">Potamilus streckersoni</name>
    <dbReference type="NCBI Taxonomy" id="2493646"/>
    <lineage>
        <taxon>Eukaryota</taxon>
        <taxon>Metazoa</taxon>
        <taxon>Spiralia</taxon>
        <taxon>Lophotrochozoa</taxon>
        <taxon>Mollusca</taxon>
        <taxon>Bivalvia</taxon>
        <taxon>Autobranchia</taxon>
        <taxon>Heteroconchia</taxon>
        <taxon>Palaeoheterodonta</taxon>
        <taxon>Unionida</taxon>
        <taxon>Unionoidea</taxon>
        <taxon>Unionidae</taxon>
        <taxon>Ambleminae</taxon>
        <taxon>Lampsilini</taxon>
        <taxon>Potamilus</taxon>
    </lineage>
</organism>
<dbReference type="PANTHER" id="PTHR10127">
    <property type="entry name" value="DISCOIDIN, CUB, EGF, LAMININ , AND ZINC METALLOPROTEASE DOMAIN CONTAINING"/>
    <property type="match status" value="1"/>
</dbReference>
<dbReference type="InterPro" id="IPR001506">
    <property type="entry name" value="Peptidase_M12A"/>
</dbReference>
<dbReference type="AlphaFoldDB" id="A0AAE0SH19"/>
<evidence type="ECO:0000256" key="12">
    <source>
        <dbReference type="PROSITE-ProRule" id="PRU01211"/>
    </source>
</evidence>
<evidence type="ECO:0000256" key="8">
    <source>
        <dbReference type="ARBA" id="ARBA00023049"/>
    </source>
</evidence>
<dbReference type="InterPro" id="IPR017050">
    <property type="entry name" value="Metallopeptidase_nem"/>
</dbReference>
<dbReference type="Pfam" id="PF01400">
    <property type="entry name" value="Astacin"/>
    <property type="match status" value="1"/>
</dbReference>
<keyword evidence="5" id="KW-0732">Signal</keyword>
<proteinExistence type="predicted"/>
<evidence type="ECO:0000256" key="4">
    <source>
        <dbReference type="ARBA" id="ARBA00022723"/>
    </source>
</evidence>
<feature type="domain" description="CUB" evidence="14">
    <location>
        <begin position="287"/>
        <end position="397"/>
    </location>
</feature>
<feature type="disulfide bond" evidence="11">
    <location>
        <begin position="268"/>
        <end position="277"/>
    </location>
</feature>
<evidence type="ECO:0000256" key="5">
    <source>
        <dbReference type="ARBA" id="ARBA00022729"/>
    </source>
</evidence>
<evidence type="ECO:0000256" key="11">
    <source>
        <dbReference type="PROSITE-ProRule" id="PRU00076"/>
    </source>
</evidence>
<keyword evidence="18" id="KW-1185">Reference proteome</keyword>
<dbReference type="InterPro" id="IPR024079">
    <property type="entry name" value="MetalloPept_cat_dom_sf"/>
</dbReference>
<dbReference type="Proteomes" id="UP001195483">
    <property type="component" value="Unassembled WGS sequence"/>
</dbReference>
<keyword evidence="6 12" id="KW-0378">Hydrolase</keyword>
<dbReference type="EMBL" id="JAEAOA010000520">
    <property type="protein sequence ID" value="KAK3591807.1"/>
    <property type="molecule type" value="Genomic_DNA"/>
</dbReference>
<protein>
    <recommendedName>
        <fullName evidence="13">Metalloendopeptidase</fullName>
        <ecNumber evidence="13">3.4.24.-</ecNumber>
    </recommendedName>
</protein>
<name>A0AAE0SH19_9BIVA</name>
<dbReference type="PROSITE" id="PS01180">
    <property type="entry name" value="CUB"/>
    <property type="match status" value="1"/>
</dbReference>
<evidence type="ECO:0000256" key="6">
    <source>
        <dbReference type="ARBA" id="ARBA00022801"/>
    </source>
</evidence>
<comment type="cofactor">
    <cofactor evidence="12 13">
        <name>Zn(2+)</name>
        <dbReference type="ChEBI" id="CHEBI:29105"/>
    </cofactor>
    <text evidence="12 13">Binds 1 zinc ion per subunit.</text>
</comment>
<dbReference type="Gene3D" id="3.40.390.10">
    <property type="entry name" value="Collagenase (Catalytic Domain)"/>
    <property type="match status" value="1"/>
</dbReference>
<dbReference type="PANTHER" id="PTHR10127:SF780">
    <property type="entry name" value="METALLOENDOPEPTIDASE"/>
    <property type="match status" value="1"/>
</dbReference>
<evidence type="ECO:0000259" key="16">
    <source>
        <dbReference type="PROSITE" id="PS51864"/>
    </source>
</evidence>
<dbReference type="Gene3D" id="2.60.120.290">
    <property type="entry name" value="Spermadhesin, CUB domain"/>
    <property type="match status" value="1"/>
</dbReference>
<comment type="caution">
    <text evidence="17">The sequence shown here is derived from an EMBL/GenBank/DDBJ whole genome shotgun (WGS) entry which is preliminary data.</text>
</comment>
<feature type="binding site" evidence="12">
    <location>
        <position position="150"/>
    </location>
    <ligand>
        <name>Zn(2+)</name>
        <dbReference type="ChEBI" id="CHEBI:29105"/>
        <note>catalytic</note>
    </ligand>
</feature>
<dbReference type="GO" id="GO:0005576">
    <property type="term" value="C:extracellular region"/>
    <property type="evidence" value="ECO:0007669"/>
    <property type="project" value="UniProtKB-SubCell"/>
</dbReference>
<dbReference type="InterPro" id="IPR000859">
    <property type="entry name" value="CUB_dom"/>
</dbReference>
<dbReference type="EC" id="3.4.24.-" evidence="13"/>
<keyword evidence="8 12" id="KW-0482">Metalloprotease</keyword>
<dbReference type="PROSITE" id="PS00022">
    <property type="entry name" value="EGF_1"/>
    <property type="match status" value="1"/>
</dbReference>
<dbReference type="PRINTS" id="PR00480">
    <property type="entry name" value="ASTACIN"/>
</dbReference>
<accession>A0AAE0SH19</accession>
<dbReference type="SMART" id="SM00042">
    <property type="entry name" value="CUB"/>
    <property type="match status" value="1"/>
</dbReference>
<dbReference type="PIRSF" id="PIRSF036365">
    <property type="entry name" value="Astacin_nematoda"/>
    <property type="match status" value="1"/>
</dbReference>
<feature type="binding site" evidence="12">
    <location>
        <position position="140"/>
    </location>
    <ligand>
        <name>Zn(2+)</name>
        <dbReference type="ChEBI" id="CHEBI:29105"/>
        <note>catalytic</note>
    </ligand>
</feature>
<reference evidence="17" key="2">
    <citation type="journal article" date="2021" name="Genome Biol. Evol.">
        <title>Developing a high-quality reference genome for a parasitic bivalve with doubly uniparental inheritance (Bivalvia: Unionida).</title>
        <authorList>
            <person name="Smith C.H."/>
        </authorList>
    </citation>
    <scope>NUCLEOTIDE SEQUENCE</scope>
    <source>
        <strain evidence="17">CHS0354</strain>
        <tissue evidence="17">Mantle</tissue>
    </source>
</reference>
<reference evidence="17" key="1">
    <citation type="journal article" date="2021" name="Genome Biol. Evol.">
        <title>A High-Quality Reference Genome for a Parasitic Bivalve with Doubly Uniparental Inheritance (Bivalvia: Unionida).</title>
        <authorList>
            <person name="Smith C.H."/>
        </authorList>
    </citation>
    <scope>NUCLEOTIDE SEQUENCE</scope>
    <source>
        <strain evidence="17">CHS0354</strain>
    </source>
</reference>